<dbReference type="InterPro" id="IPR002035">
    <property type="entry name" value="VWF_A"/>
</dbReference>
<evidence type="ECO:0000313" key="4">
    <source>
        <dbReference type="Proteomes" id="UP000177117"/>
    </source>
</evidence>
<evidence type="ECO:0000256" key="1">
    <source>
        <dbReference type="SAM" id="Phobius"/>
    </source>
</evidence>
<sequence>MDWIFELLSKVYFEQSVRLKFLSVVPVLFFLWLITWLLRFLFKPLRTYGSRYPLIGSLRLWLFLILALPFIIGAWAKPFVTGGNVIAVKGNAEVIFIVDHSVSMFLKDTGLARLDIARRELEKLVSRKIIKDGDRVSLFLLQAFGLPPRLYLTEDLEGFSNEISRISRPSTLHFSNYFGSDVSGMFEKLYQSIDRQDFYNEFNLLEISEGWRPKFKRNRLIIILSDGDFFNDPNMDVNYHKNRLVNALEELKKRGVTVYPIGIGTMTETSLLEILKDYERYRQYDLQLEVDLGGISSRLHPESLETLSNVTGGMGPFIIQGVNGDASGFIESVINRHRSVNLETSLSQDKKDLWPHFLLIASVMFTAGLGFYPLVALALIITGWWLYF</sequence>
<evidence type="ECO:0000259" key="2">
    <source>
        <dbReference type="PROSITE" id="PS50234"/>
    </source>
</evidence>
<gene>
    <name evidence="3" type="ORF">A2650_02850</name>
</gene>
<feature type="transmembrane region" description="Helical" evidence="1">
    <location>
        <begin position="21"/>
        <end position="42"/>
    </location>
</feature>
<dbReference type="Proteomes" id="UP000177117">
    <property type="component" value="Unassembled WGS sequence"/>
</dbReference>
<keyword evidence="1" id="KW-1133">Transmembrane helix</keyword>
<feature type="domain" description="VWFA" evidence="2">
    <location>
        <begin position="93"/>
        <end position="275"/>
    </location>
</feature>
<dbReference type="PROSITE" id="PS50234">
    <property type="entry name" value="VWFA"/>
    <property type="match status" value="1"/>
</dbReference>
<organism evidence="3 4">
    <name type="scientific">Candidatus Yanofskybacteria bacterium RIFCSPHIGHO2_01_FULL_41_53</name>
    <dbReference type="NCBI Taxonomy" id="1802663"/>
    <lineage>
        <taxon>Bacteria</taxon>
        <taxon>Candidatus Yanofskyibacteriota</taxon>
    </lineage>
</organism>
<proteinExistence type="predicted"/>
<reference evidence="3 4" key="1">
    <citation type="journal article" date="2016" name="Nat. Commun.">
        <title>Thousands of microbial genomes shed light on interconnected biogeochemical processes in an aquifer system.</title>
        <authorList>
            <person name="Anantharaman K."/>
            <person name="Brown C.T."/>
            <person name="Hug L.A."/>
            <person name="Sharon I."/>
            <person name="Castelle C.J."/>
            <person name="Probst A.J."/>
            <person name="Thomas B.C."/>
            <person name="Singh A."/>
            <person name="Wilkins M.J."/>
            <person name="Karaoz U."/>
            <person name="Brodie E.L."/>
            <person name="Williams K.H."/>
            <person name="Hubbard S.S."/>
            <person name="Banfield J.F."/>
        </authorList>
    </citation>
    <scope>NUCLEOTIDE SEQUENCE [LARGE SCALE GENOMIC DNA]</scope>
</reference>
<dbReference type="Gene3D" id="3.40.50.410">
    <property type="entry name" value="von Willebrand factor, type A domain"/>
    <property type="match status" value="1"/>
</dbReference>
<dbReference type="InterPro" id="IPR036465">
    <property type="entry name" value="vWFA_dom_sf"/>
</dbReference>
<comment type="caution">
    <text evidence="3">The sequence shown here is derived from an EMBL/GenBank/DDBJ whole genome shotgun (WGS) entry which is preliminary data.</text>
</comment>
<feature type="transmembrane region" description="Helical" evidence="1">
    <location>
        <begin position="357"/>
        <end position="387"/>
    </location>
</feature>
<protein>
    <recommendedName>
        <fullName evidence="2">VWFA domain-containing protein</fullName>
    </recommendedName>
</protein>
<keyword evidence="1" id="KW-0472">Membrane</keyword>
<keyword evidence="1" id="KW-0812">Transmembrane</keyword>
<dbReference type="SUPFAM" id="SSF53300">
    <property type="entry name" value="vWA-like"/>
    <property type="match status" value="1"/>
</dbReference>
<name>A0A1F8EGK2_9BACT</name>
<accession>A0A1F8EGK2</accession>
<dbReference type="AlphaFoldDB" id="A0A1F8EGK2"/>
<evidence type="ECO:0000313" key="3">
    <source>
        <dbReference type="EMBL" id="OGM99469.1"/>
    </source>
</evidence>
<dbReference type="EMBL" id="MGJD01000044">
    <property type="protein sequence ID" value="OGM99469.1"/>
    <property type="molecule type" value="Genomic_DNA"/>
</dbReference>
<feature type="transmembrane region" description="Helical" evidence="1">
    <location>
        <begin position="54"/>
        <end position="76"/>
    </location>
</feature>
<dbReference type="CDD" id="cd00198">
    <property type="entry name" value="vWFA"/>
    <property type="match status" value="1"/>
</dbReference>